<dbReference type="Pfam" id="PF14770">
    <property type="entry name" value="TMEM18"/>
    <property type="match status" value="1"/>
</dbReference>
<feature type="region of interest" description="Disordered" evidence="1">
    <location>
        <begin position="30"/>
        <end position="67"/>
    </location>
</feature>
<proteinExistence type="predicted"/>
<name>A0A7S3QH99_9STRA</name>
<feature type="compositionally biased region" description="Basic residues" evidence="1">
    <location>
        <begin position="237"/>
        <end position="252"/>
    </location>
</feature>
<dbReference type="EMBL" id="HBIO01029115">
    <property type="protein sequence ID" value="CAE0477482.1"/>
    <property type="molecule type" value="Transcribed_RNA"/>
</dbReference>
<evidence type="ECO:0000256" key="1">
    <source>
        <dbReference type="SAM" id="MobiDB-lite"/>
    </source>
</evidence>
<gene>
    <name evidence="3" type="ORF">CDEB00056_LOCUS22335</name>
</gene>
<evidence type="ECO:0000256" key="2">
    <source>
        <dbReference type="SAM" id="Phobius"/>
    </source>
</evidence>
<organism evidence="3">
    <name type="scientific">Chaetoceros debilis</name>
    <dbReference type="NCBI Taxonomy" id="122233"/>
    <lineage>
        <taxon>Eukaryota</taxon>
        <taxon>Sar</taxon>
        <taxon>Stramenopiles</taxon>
        <taxon>Ochrophyta</taxon>
        <taxon>Bacillariophyta</taxon>
        <taxon>Coscinodiscophyceae</taxon>
        <taxon>Chaetocerotophycidae</taxon>
        <taxon>Chaetocerotales</taxon>
        <taxon>Chaetocerotaceae</taxon>
        <taxon>Chaetoceros</taxon>
    </lineage>
</organism>
<feature type="compositionally biased region" description="Polar residues" evidence="1">
    <location>
        <begin position="33"/>
        <end position="46"/>
    </location>
</feature>
<feature type="transmembrane region" description="Helical" evidence="2">
    <location>
        <begin position="182"/>
        <end position="205"/>
    </location>
</feature>
<sequence length="252" mass="27575">MSLFNKLSDHVIETSEQMLRVVEEGMAIMSGNEPGSNDGGTASHQTMGGGASSGIGGDPMAEFDGSQTPEDFLQAESPLNGIAEDVLQDIMASQAAPESVWENINGFKAAIRWEEPFILALLAFHAITILFTIFVIKRGGMTSRMILLGIIAIIVRSAEYLNQWGNTNWESFATQDYFDTKGIFVSLMLSGPLLFLSFFMLIAFLREATTLLVQVKKFELKEKYRKTTASKNGNGKGKGKKKSGKKNSAKQD</sequence>
<feature type="region of interest" description="Disordered" evidence="1">
    <location>
        <begin position="228"/>
        <end position="252"/>
    </location>
</feature>
<accession>A0A7S3QH99</accession>
<dbReference type="AlphaFoldDB" id="A0A7S3QH99"/>
<keyword evidence="2" id="KW-0812">Transmembrane</keyword>
<dbReference type="InterPro" id="IPR026721">
    <property type="entry name" value="TMEM18"/>
</dbReference>
<keyword evidence="2" id="KW-1133">Transmembrane helix</keyword>
<reference evidence="3" key="1">
    <citation type="submission" date="2021-01" db="EMBL/GenBank/DDBJ databases">
        <authorList>
            <person name="Corre E."/>
            <person name="Pelletier E."/>
            <person name="Niang G."/>
            <person name="Scheremetjew M."/>
            <person name="Finn R."/>
            <person name="Kale V."/>
            <person name="Holt S."/>
            <person name="Cochrane G."/>
            <person name="Meng A."/>
            <person name="Brown T."/>
            <person name="Cohen L."/>
        </authorList>
    </citation>
    <scope>NUCLEOTIDE SEQUENCE</scope>
    <source>
        <strain evidence="3">MM31A-1</strain>
    </source>
</reference>
<evidence type="ECO:0000313" key="3">
    <source>
        <dbReference type="EMBL" id="CAE0477482.1"/>
    </source>
</evidence>
<keyword evidence="2" id="KW-0472">Membrane</keyword>
<evidence type="ECO:0008006" key="4">
    <source>
        <dbReference type="Google" id="ProtNLM"/>
    </source>
</evidence>
<protein>
    <recommendedName>
        <fullName evidence="4">Transmembrane protein 18</fullName>
    </recommendedName>
</protein>
<feature type="transmembrane region" description="Helical" evidence="2">
    <location>
        <begin position="117"/>
        <end position="136"/>
    </location>
</feature>
<feature type="compositionally biased region" description="Gly residues" evidence="1">
    <location>
        <begin position="47"/>
        <end position="57"/>
    </location>
</feature>